<dbReference type="EMBL" id="JAJEPU010000017">
    <property type="protein sequence ID" value="MCC2164691.1"/>
    <property type="molecule type" value="Genomic_DNA"/>
</dbReference>
<dbReference type="Proteomes" id="UP001198962">
    <property type="component" value="Unassembled WGS sequence"/>
</dbReference>
<evidence type="ECO:0000313" key="1">
    <source>
        <dbReference type="EMBL" id="MCC2164691.1"/>
    </source>
</evidence>
<gene>
    <name evidence="1" type="ORF">LKD32_07320</name>
</gene>
<dbReference type="AlphaFoldDB" id="A0AAE3AN02"/>
<proteinExistence type="predicted"/>
<protein>
    <submittedName>
        <fullName evidence="1">YkgJ family cysteine cluster protein</fullName>
    </submittedName>
</protein>
<dbReference type="PANTHER" id="PTHR35866">
    <property type="entry name" value="PUTATIVE-RELATED"/>
    <property type="match status" value="1"/>
</dbReference>
<organism evidence="1 2">
    <name type="scientific">Brotaphodocola catenula</name>
    <dbReference type="NCBI Taxonomy" id="2885361"/>
    <lineage>
        <taxon>Bacteria</taxon>
        <taxon>Bacillati</taxon>
        <taxon>Bacillota</taxon>
        <taxon>Clostridia</taxon>
        <taxon>Lachnospirales</taxon>
        <taxon>Lachnospiraceae</taxon>
        <taxon>Brotaphodocola</taxon>
    </lineage>
</organism>
<keyword evidence="2" id="KW-1185">Reference proteome</keyword>
<name>A0AAE3AN02_9FIRM</name>
<dbReference type="InterPro" id="IPR005358">
    <property type="entry name" value="Puta_zinc/iron-chelating_dom"/>
</dbReference>
<dbReference type="Pfam" id="PF03692">
    <property type="entry name" value="CxxCxxCC"/>
    <property type="match status" value="1"/>
</dbReference>
<reference evidence="1" key="1">
    <citation type="submission" date="2021-10" db="EMBL/GenBank/DDBJ databases">
        <title>Anaerobic single-cell dispensing facilitates the cultivation of human gut bacteria.</title>
        <authorList>
            <person name="Afrizal A."/>
        </authorList>
    </citation>
    <scope>NUCLEOTIDE SEQUENCE</scope>
    <source>
        <strain evidence="1">CLA-AA-H274</strain>
    </source>
</reference>
<accession>A0AAE3AN02</accession>
<comment type="caution">
    <text evidence="1">The sequence shown here is derived from an EMBL/GenBank/DDBJ whole genome shotgun (WGS) entry which is preliminary data.</text>
</comment>
<dbReference type="PANTHER" id="PTHR35866:SF1">
    <property type="entry name" value="YKGJ FAMILY CYSTEINE CLUSTER PROTEIN"/>
    <property type="match status" value="1"/>
</dbReference>
<sequence length="217" mass="24940">MIRNVSLEEISDGKLYTLNDMVKAGCGGCEGCSDCCRGMGESIVLDPLDFARMAEGLALTPQQLLGGYLELHVVDGIVLPNLKMAGESEQCLFLNKEGWCTIHPYRPGICRIFPLGRYYEEKDGKEEFYYFLQVHECSRPGRAKVKVRKWIDTPEADRYDRYILEWHHFLKEMQKRVAGADAQEAQAVSLYVLKTFYLQPYGGMESFYEEFYKRIGK</sequence>
<evidence type="ECO:0000313" key="2">
    <source>
        <dbReference type="Proteomes" id="UP001198962"/>
    </source>
</evidence>
<dbReference type="RefSeq" id="WP_308451254.1">
    <property type="nucleotide sequence ID" value="NZ_JAJEPU010000017.1"/>
</dbReference>